<gene>
    <name evidence="1" type="ORF">KHA91_12920</name>
</gene>
<sequence>MENITLIEEARNGLVENIHHGLICGVNDQRQSIYNVGNEEQYVYYRSASKPIQAIPVFLSNIISKYNLTDEEAALFTASQRGETYHISALKSLLHKLPVKEEELFCPASYPLNAGPKEEMIRNQESKRRLYHNCAGKHLGFVAMCRELGYPVDGYWEESHPLQQKILSILSELSEVPETKIIKGIDGCGVPVFAIPLKNMAITYLKLACPDLIMDDHMKQAVKNMTRVMNEHSNIVASEDFVCSVLLKDPNIVAKGGAQGVYCFGLKKERMGFALKVLSGSEDVWPNILASILEQIEYSNKETTASLRALKPSVVKNDSGMAVGEIKELFLLSGNVGEIE</sequence>
<keyword evidence="2" id="KW-1185">Reference proteome</keyword>
<evidence type="ECO:0000313" key="2">
    <source>
        <dbReference type="Proteomes" id="UP000676456"/>
    </source>
</evidence>
<evidence type="ECO:0000313" key="1">
    <source>
        <dbReference type="EMBL" id="MBS4223651.1"/>
    </source>
</evidence>
<dbReference type="RefSeq" id="WP_213098944.1">
    <property type="nucleotide sequence ID" value="NZ_JAGYPN010000002.1"/>
</dbReference>
<dbReference type="Proteomes" id="UP000676456">
    <property type="component" value="Unassembled WGS sequence"/>
</dbReference>
<reference evidence="1 2" key="1">
    <citation type="submission" date="2021-05" db="EMBL/GenBank/DDBJ databases">
        <title>Novel Bacillus species.</title>
        <authorList>
            <person name="Liu G."/>
        </authorList>
    </citation>
    <scope>NUCLEOTIDE SEQUENCE [LARGE SCALE GENOMIC DNA]</scope>
    <source>
        <strain evidence="1 2">FJAT-49682</strain>
    </source>
</reference>
<protein>
    <submittedName>
        <fullName evidence="1">Asparaginase</fullName>
    </submittedName>
</protein>
<dbReference type="PANTHER" id="PTHR42110">
    <property type="entry name" value="L-ASPARAGINASE, PUTATIVE (AFU_ORTHOLOGUE AFUA_3G11890)-RELATED"/>
    <property type="match status" value="1"/>
</dbReference>
<name>A0A942Z660_9BACI</name>
<dbReference type="EMBL" id="JAGYPN010000002">
    <property type="protein sequence ID" value="MBS4223651.1"/>
    <property type="molecule type" value="Genomic_DNA"/>
</dbReference>
<dbReference type="AlphaFoldDB" id="A0A942Z660"/>
<dbReference type="InterPro" id="IPR010349">
    <property type="entry name" value="Asparaginase_II"/>
</dbReference>
<proteinExistence type="predicted"/>
<organism evidence="1 2">
    <name type="scientific">Lederbergia citrea</name>
    <dbReference type="NCBI Taxonomy" id="2833581"/>
    <lineage>
        <taxon>Bacteria</taxon>
        <taxon>Bacillati</taxon>
        <taxon>Bacillota</taxon>
        <taxon>Bacilli</taxon>
        <taxon>Bacillales</taxon>
        <taxon>Bacillaceae</taxon>
        <taxon>Lederbergia</taxon>
    </lineage>
</organism>
<dbReference type="PANTHER" id="PTHR42110:SF1">
    <property type="entry name" value="L-ASPARAGINASE, PUTATIVE (AFU_ORTHOLOGUE AFUA_3G11890)-RELATED"/>
    <property type="match status" value="1"/>
</dbReference>
<dbReference type="Pfam" id="PF06089">
    <property type="entry name" value="Asparaginase_II"/>
    <property type="match status" value="1"/>
</dbReference>
<accession>A0A942Z660</accession>
<comment type="caution">
    <text evidence="1">The sequence shown here is derived from an EMBL/GenBank/DDBJ whole genome shotgun (WGS) entry which is preliminary data.</text>
</comment>